<dbReference type="OrthoDB" id="431497at2759"/>
<dbReference type="PANTHER" id="PTHR43977">
    <property type="entry name" value="STRUCTURAL MAINTENANCE OF CHROMOSOMES PROTEIN 3"/>
    <property type="match status" value="1"/>
</dbReference>
<dbReference type="GO" id="GO:0051276">
    <property type="term" value="P:chromosome organization"/>
    <property type="evidence" value="ECO:0007669"/>
    <property type="project" value="InterPro"/>
</dbReference>
<dbReference type="GO" id="GO:0016887">
    <property type="term" value="F:ATP hydrolysis activity"/>
    <property type="evidence" value="ECO:0007669"/>
    <property type="project" value="InterPro"/>
</dbReference>
<evidence type="ECO:0000256" key="4">
    <source>
        <dbReference type="ARBA" id="ARBA00022776"/>
    </source>
</evidence>
<comment type="caution">
    <text evidence="12">The sequence shown here is derived from an EMBL/GenBank/DDBJ whole genome shotgun (WGS) entry which is preliminary data.</text>
</comment>
<feature type="coiled-coil region" evidence="9">
    <location>
        <begin position="758"/>
        <end position="792"/>
    </location>
</feature>
<dbReference type="GO" id="GO:0005634">
    <property type="term" value="C:nucleus"/>
    <property type="evidence" value="ECO:0007669"/>
    <property type="project" value="UniProtKB-SubCell"/>
</dbReference>
<dbReference type="Gene3D" id="1.20.1060.20">
    <property type="match status" value="1"/>
</dbReference>
<dbReference type="Pfam" id="PF02463">
    <property type="entry name" value="SMC_N"/>
    <property type="match status" value="1"/>
</dbReference>
<reference evidence="12" key="1">
    <citation type="submission" date="2021-05" db="EMBL/GenBank/DDBJ databases">
        <title>The genome of the haptophyte Pavlova lutheri (Diacronema luteri, Pavlovales) - a model for lipid biosynthesis in eukaryotic algae.</title>
        <authorList>
            <person name="Hulatt C.J."/>
            <person name="Posewitz M.C."/>
        </authorList>
    </citation>
    <scope>NUCLEOTIDE SEQUENCE</scope>
    <source>
        <strain evidence="12">NIVA-4/92</strain>
    </source>
</reference>
<evidence type="ECO:0000256" key="6">
    <source>
        <dbReference type="ARBA" id="ARBA00023242"/>
    </source>
</evidence>
<evidence type="ECO:0000256" key="9">
    <source>
        <dbReference type="SAM" id="Coils"/>
    </source>
</evidence>
<feature type="coiled-coil region" evidence="9">
    <location>
        <begin position="259"/>
        <end position="406"/>
    </location>
</feature>
<evidence type="ECO:0000256" key="1">
    <source>
        <dbReference type="ARBA" id="ARBA00004123"/>
    </source>
</evidence>
<sequence>MWLSRRGKSSIAHGAAGGRLETPGSPFEYRRRRRARAGEPPRAGGEELVAPVAPPASAARALAMHIKKVILQGFKVYKEQVEVDFNEKHNCVVGANGAGKSNFFLAIQFVLGDVGLHNLRAEERKGLLHEGAGTHVLSAYVELVFDNADGRLPVDRAEVRLRRTIGLKKDEYFLDRKHLTKTEVMSLLESAGLSRANPYTIVQQGKVARLAVMSEGERLASLLEIAGTRVYDEKRAESQRIMRETDARRAKIDETLGYIHERMAELDAEKRELAEYQALDRRRRVAEHAYHERELARARAELEAADARRAQGAQRCDVARKEEEAATAQAADYEARLRAAAAERDSARGAAARARADAEASVGAVARLELQLQQAEADAREAGSELESREGELAELRAAAADARAELDELAPRFDGARADEGAAARACDACAAELAELYAREAHGSKFRDRAERDRYLKKEADTLRRQLKAREADAARARAELAADADAAACAASAADAARARLGAARAEAEARRAEAGALRKQRDDAIEARKAHWRREEELRKESDVAVAERDAAGGLLAAAASRAQWAALAAVRRLAAEHRIGGVHGMLIELIACDSKFYTAVEVAAANQLFNIVVDDDATAARLVALLRKEGGGRATFMPLAQLRAGALPAYPDTQDAISLLSRLRYEPRFEPAARQVFRKALVCRNMTVASRYAKSHELDCLTLDGDTVNRRGALTGGFHDTTRSRMAAQAKIAEQRARADALAVEQAAAHAAALAADQEVSRLLGELQRAEAQHTRATHVAEQLQIDLDDALRAAAGVAGGDAAGATAGAAAERRRAALAELLEAIDADRAALDANARQAASDLATAGLSAAERARTVALQAQHADADAALQAARAARAELEARVLRVEARLRDDLARAAASAEGEVSRLRAAAAGSGLADARDELARARHAAAAVDAAAQGHEASLARLADDERALEAALDEARSTVRSAASAQAAEAAALDKALTRRNMLSGKIDEHAAAMRAVGSLPRDAAAAADVDATASSRALLEQVERLSKQLRKYSHVNKKALDQYQNFAEQREALVSRKEAVDRGARSIRELIAHLDAQKDEALERTFKDVARHFALVFAELVPGGEGSLEMLSPQPQRAAAADGDGDDDDDDDDDDGGGDGDGADARGARTRRAVQKYTGVAIKVRFAGGGDTQSIAQLSGGQKTMVALCLIFAIQRCDPAPFYLFDEIDANLDAAHRDAVARMVHRQANAPTGGTQFITTTFRPELVQGADAHFGVSARNKMSSISPISMERALSIIKEEQSVQQQRV</sequence>
<dbReference type="Gene3D" id="3.30.70.1620">
    <property type="match status" value="1"/>
</dbReference>
<protein>
    <recommendedName>
        <fullName evidence="8">Structural maintenance of chromosomes protein</fullName>
    </recommendedName>
</protein>
<comment type="similarity">
    <text evidence="2">Belongs to the SMC family. SMC3 subfamily.</text>
</comment>
<dbReference type="GO" id="GO:0051301">
    <property type="term" value="P:cell division"/>
    <property type="evidence" value="ECO:0007669"/>
    <property type="project" value="UniProtKB-KW"/>
</dbReference>
<dbReference type="GO" id="GO:0005694">
    <property type="term" value="C:chromosome"/>
    <property type="evidence" value="ECO:0007669"/>
    <property type="project" value="InterPro"/>
</dbReference>
<keyword evidence="3" id="KW-0132">Cell division</keyword>
<evidence type="ECO:0000313" key="12">
    <source>
        <dbReference type="EMBL" id="KAG8461780.1"/>
    </source>
</evidence>
<dbReference type="InterPro" id="IPR024704">
    <property type="entry name" value="SMC"/>
</dbReference>
<comment type="subcellular location">
    <subcellularLocation>
        <location evidence="1 8">Nucleus</location>
    </subcellularLocation>
</comment>
<dbReference type="SMART" id="SM00968">
    <property type="entry name" value="SMC_hinge"/>
    <property type="match status" value="1"/>
</dbReference>
<evidence type="ECO:0000256" key="7">
    <source>
        <dbReference type="ARBA" id="ARBA00023306"/>
    </source>
</evidence>
<evidence type="ECO:0000256" key="8">
    <source>
        <dbReference type="PIRNR" id="PIRNR005719"/>
    </source>
</evidence>
<keyword evidence="4" id="KW-0498">Mitosis</keyword>
<dbReference type="Proteomes" id="UP000751190">
    <property type="component" value="Unassembled WGS sequence"/>
</dbReference>
<keyword evidence="5 9" id="KW-0175">Coiled coil</keyword>
<dbReference type="InterPro" id="IPR041741">
    <property type="entry name" value="SMC3_ABC_euk"/>
</dbReference>
<dbReference type="CDD" id="cd03272">
    <property type="entry name" value="ABC_SMC3_euk"/>
    <property type="match status" value="1"/>
</dbReference>
<accession>A0A8J6C9N3</accession>
<evidence type="ECO:0000313" key="13">
    <source>
        <dbReference type="Proteomes" id="UP000751190"/>
    </source>
</evidence>
<feature type="domain" description="SMC hinge" evidence="11">
    <location>
        <begin position="585"/>
        <end position="698"/>
    </location>
</feature>
<dbReference type="Gene3D" id="3.40.50.300">
    <property type="entry name" value="P-loop containing nucleotide triphosphate hydrolases"/>
    <property type="match status" value="2"/>
</dbReference>
<dbReference type="EMBL" id="JAGTXO010000024">
    <property type="protein sequence ID" value="KAG8461780.1"/>
    <property type="molecule type" value="Genomic_DNA"/>
</dbReference>
<organism evidence="12 13">
    <name type="scientific">Diacronema lutheri</name>
    <name type="common">Unicellular marine alga</name>
    <name type="synonym">Monochrysis lutheri</name>
    <dbReference type="NCBI Taxonomy" id="2081491"/>
    <lineage>
        <taxon>Eukaryota</taxon>
        <taxon>Haptista</taxon>
        <taxon>Haptophyta</taxon>
        <taxon>Pavlovophyceae</taxon>
        <taxon>Pavlovales</taxon>
        <taxon>Pavlovaceae</taxon>
        <taxon>Diacronema</taxon>
    </lineage>
</organism>
<evidence type="ECO:0000259" key="11">
    <source>
        <dbReference type="SMART" id="SM00968"/>
    </source>
</evidence>
<dbReference type="SUPFAM" id="SSF52540">
    <property type="entry name" value="P-loop containing nucleoside triphosphate hydrolases"/>
    <property type="match status" value="1"/>
</dbReference>
<dbReference type="Pfam" id="PF06470">
    <property type="entry name" value="SMC_hinge"/>
    <property type="match status" value="1"/>
</dbReference>
<evidence type="ECO:0000256" key="10">
    <source>
        <dbReference type="SAM" id="MobiDB-lite"/>
    </source>
</evidence>
<evidence type="ECO:0000256" key="3">
    <source>
        <dbReference type="ARBA" id="ARBA00022618"/>
    </source>
</evidence>
<dbReference type="InterPro" id="IPR027417">
    <property type="entry name" value="P-loop_NTPase"/>
</dbReference>
<feature type="coiled-coil region" evidence="9">
    <location>
        <begin position="869"/>
        <end position="972"/>
    </location>
</feature>
<dbReference type="SUPFAM" id="SSF75553">
    <property type="entry name" value="Smc hinge domain"/>
    <property type="match status" value="1"/>
</dbReference>
<evidence type="ECO:0000256" key="5">
    <source>
        <dbReference type="ARBA" id="ARBA00023054"/>
    </source>
</evidence>
<keyword evidence="6 8" id="KW-0539">Nucleus</keyword>
<proteinExistence type="inferred from homology"/>
<feature type="region of interest" description="Disordered" evidence="10">
    <location>
        <begin position="1121"/>
        <end position="1165"/>
    </location>
</feature>
<dbReference type="InterPro" id="IPR003395">
    <property type="entry name" value="RecF/RecN/SMC_N"/>
</dbReference>
<gene>
    <name evidence="12" type="ORF">KFE25_001398</name>
</gene>
<feature type="coiled-coil region" evidence="9">
    <location>
        <begin position="1037"/>
        <end position="1099"/>
    </location>
</feature>
<dbReference type="InterPro" id="IPR010935">
    <property type="entry name" value="SMC_hinge"/>
</dbReference>
<dbReference type="PIRSF" id="PIRSF005719">
    <property type="entry name" value="SMC"/>
    <property type="match status" value="1"/>
</dbReference>
<evidence type="ECO:0000256" key="2">
    <source>
        <dbReference type="ARBA" id="ARBA00005917"/>
    </source>
</evidence>
<keyword evidence="13" id="KW-1185">Reference proteome</keyword>
<name>A0A8J6C9N3_DIALT</name>
<dbReference type="InterPro" id="IPR036277">
    <property type="entry name" value="SMC_hinge_sf"/>
</dbReference>
<feature type="compositionally biased region" description="Low complexity" evidence="10">
    <location>
        <begin position="38"/>
        <end position="48"/>
    </location>
</feature>
<dbReference type="OMA" id="GQKTVCA"/>
<feature type="compositionally biased region" description="Acidic residues" evidence="10">
    <location>
        <begin position="1138"/>
        <end position="1157"/>
    </location>
</feature>
<keyword evidence="7" id="KW-0131">Cell cycle</keyword>
<dbReference type="GO" id="GO:0005524">
    <property type="term" value="F:ATP binding"/>
    <property type="evidence" value="ECO:0007669"/>
    <property type="project" value="InterPro"/>
</dbReference>
<feature type="region of interest" description="Disordered" evidence="10">
    <location>
        <begin position="1"/>
        <end position="48"/>
    </location>
</feature>